<sequence length="97" mass="10797">MGWGSLFTVYTLVLATAPFSLFLGGGGWHREQTAILTVIFFIPSLNKLFLFRLYEGRVCFLNASLTLAVKNVSMSYIALSLMVLREVFCRLMAAALP</sequence>
<evidence type="ECO:0000256" key="1">
    <source>
        <dbReference type="SAM" id="Phobius"/>
    </source>
</evidence>
<feature type="transmembrane region" description="Helical" evidence="1">
    <location>
        <begin position="35"/>
        <end position="54"/>
    </location>
</feature>
<reference evidence="2" key="2">
    <citation type="journal article" date="2015" name="Fish Shellfish Immunol.">
        <title>Early steps in the European eel (Anguilla anguilla)-Vibrio vulnificus interaction in the gills: Role of the RtxA13 toxin.</title>
        <authorList>
            <person name="Callol A."/>
            <person name="Pajuelo D."/>
            <person name="Ebbesson L."/>
            <person name="Teles M."/>
            <person name="MacKenzie S."/>
            <person name="Amaro C."/>
        </authorList>
    </citation>
    <scope>NUCLEOTIDE SEQUENCE</scope>
</reference>
<keyword evidence="1" id="KW-0812">Transmembrane</keyword>
<dbReference type="EMBL" id="GBXM01091017">
    <property type="protein sequence ID" value="JAH17560.1"/>
    <property type="molecule type" value="Transcribed_RNA"/>
</dbReference>
<reference evidence="2" key="1">
    <citation type="submission" date="2014-11" db="EMBL/GenBank/DDBJ databases">
        <authorList>
            <person name="Amaro Gonzalez C."/>
        </authorList>
    </citation>
    <scope>NUCLEOTIDE SEQUENCE</scope>
</reference>
<accession>A0A0E9QMM5</accession>
<feature type="transmembrane region" description="Helical" evidence="1">
    <location>
        <begin position="6"/>
        <end position="23"/>
    </location>
</feature>
<keyword evidence="1" id="KW-0472">Membrane</keyword>
<name>A0A0E9QMM5_ANGAN</name>
<organism evidence="2">
    <name type="scientific">Anguilla anguilla</name>
    <name type="common">European freshwater eel</name>
    <name type="synonym">Muraena anguilla</name>
    <dbReference type="NCBI Taxonomy" id="7936"/>
    <lineage>
        <taxon>Eukaryota</taxon>
        <taxon>Metazoa</taxon>
        <taxon>Chordata</taxon>
        <taxon>Craniata</taxon>
        <taxon>Vertebrata</taxon>
        <taxon>Euteleostomi</taxon>
        <taxon>Actinopterygii</taxon>
        <taxon>Neopterygii</taxon>
        <taxon>Teleostei</taxon>
        <taxon>Anguilliformes</taxon>
        <taxon>Anguillidae</taxon>
        <taxon>Anguilla</taxon>
    </lineage>
</organism>
<evidence type="ECO:0000313" key="2">
    <source>
        <dbReference type="EMBL" id="JAH17560.1"/>
    </source>
</evidence>
<proteinExistence type="predicted"/>
<protein>
    <submittedName>
        <fullName evidence="2">Uncharacterized protein</fullName>
    </submittedName>
</protein>
<dbReference type="AlphaFoldDB" id="A0A0E9QMM5"/>
<keyword evidence="1" id="KW-1133">Transmembrane helix</keyword>